<name>A0A919FKY6_9ACTN</name>
<dbReference type="SUPFAM" id="SSF46785">
    <property type="entry name" value="Winged helix' DNA-binding domain"/>
    <property type="match status" value="1"/>
</dbReference>
<reference evidence="1" key="2">
    <citation type="submission" date="2020-09" db="EMBL/GenBank/DDBJ databases">
        <authorList>
            <person name="Sun Q."/>
            <person name="Ohkuma M."/>
        </authorList>
    </citation>
    <scope>NUCLEOTIDE SEQUENCE</scope>
    <source>
        <strain evidence="1">JCM 4646</strain>
    </source>
</reference>
<dbReference type="GeneID" id="95352630"/>
<proteinExistence type="predicted"/>
<reference evidence="1" key="1">
    <citation type="journal article" date="2014" name="Int. J. Syst. Evol. Microbiol.">
        <title>Complete genome sequence of Corynebacterium casei LMG S-19264T (=DSM 44701T), isolated from a smear-ripened cheese.</title>
        <authorList>
            <consortium name="US DOE Joint Genome Institute (JGI-PGF)"/>
            <person name="Walter F."/>
            <person name="Albersmeier A."/>
            <person name="Kalinowski J."/>
            <person name="Ruckert C."/>
        </authorList>
    </citation>
    <scope>NUCLEOTIDE SEQUENCE</scope>
    <source>
        <strain evidence="1">JCM 4646</strain>
    </source>
</reference>
<keyword evidence="2" id="KW-1185">Reference proteome</keyword>
<dbReference type="EMBL" id="BNBO01000008">
    <property type="protein sequence ID" value="GHH66973.1"/>
    <property type="molecule type" value="Genomic_DNA"/>
</dbReference>
<organism evidence="1 2">
    <name type="scientific">Kitasatospora indigofera</name>
    <dbReference type="NCBI Taxonomy" id="67307"/>
    <lineage>
        <taxon>Bacteria</taxon>
        <taxon>Bacillati</taxon>
        <taxon>Actinomycetota</taxon>
        <taxon>Actinomycetes</taxon>
        <taxon>Kitasatosporales</taxon>
        <taxon>Streptomycetaceae</taxon>
        <taxon>Kitasatospora</taxon>
    </lineage>
</organism>
<dbReference type="RefSeq" id="WP_190210592.1">
    <property type="nucleotide sequence ID" value="NZ_BNBO01000008.1"/>
</dbReference>
<evidence type="ECO:0000313" key="2">
    <source>
        <dbReference type="Proteomes" id="UP000617734"/>
    </source>
</evidence>
<gene>
    <name evidence="1" type="ORF">GCM10018781_21570</name>
</gene>
<evidence type="ECO:0008006" key="3">
    <source>
        <dbReference type="Google" id="ProtNLM"/>
    </source>
</evidence>
<evidence type="ECO:0000313" key="1">
    <source>
        <dbReference type="EMBL" id="GHH66973.1"/>
    </source>
</evidence>
<comment type="caution">
    <text evidence="1">The sequence shown here is derived from an EMBL/GenBank/DDBJ whole genome shotgun (WGS) entry which is preliminary data.</text>
</comment>
<dbReference type="Gene3D" id="1.10.10.10">
    <property type="entry name" value="Winged helix-like DNA-binding domain superfamily/Winged helix DNA-binding domain"/>
    <property type="match status" value="1"/>
</dbReference>
<protein>
    <recommendedName>
        <fullName evidence="3">MarR family transcriptional regulator</fullName>
    </recommendedName>
</protein>
<accession>A0A919FKY6</accession>
<dbReference type="InterPro" id="IPR036388">
    <property type="entry name" value="WH-like_DNA-bd_sf"/>
</dbReference>
<dbReference type="InterPro" id="IPR036390">
    <property type="entry name" value="WH_DNA-bd_sf"/>
</dbReference>
<sequence>MELTDEQLAGQPVGYWTGEAHAAVIAFINAEQGRLGVTQRHWMTLNRLAIVDGGLTREGLAEALGRYMTPQIGDVSTYGVVLDDLVDRGWITPGPDGRLTLTEAGHAGRARLLAIAPGVRDRIHEGIPDEEYVLALKVLRRMIANVSG</sequence>
<dbReference type="Proteomes" id="UP000617734">
    <property type="component" value="Unassembled WGS sequence"/>
</dbReference>
<dbReference type="AlphaFoldDB" id="A0A919FKY6"/>